<keyword evidence="3" id="KW-1185">Reference proteome</keyword>
<feature type="domain" description="Xylose isomerase-like TIM barrel" evidence="1">
    <location>
        <begin position="23"/>
        <end position="85"/>
    </location>
</feature>
<gene>
    <name evidence="2" type="ORF">CBW46_013305</name>
</gene>
<dbReference type="Gene3D" id="3.20.20.150">
    <property type="entry name" value="Divalent-metal-dependent TIM barrel enzymes"/>
    <property type="match status" value="1"/>
</dbReference>
<dbReference type="EMBL" id="NHRJ02000007">
    <property type="protein sequence ID" value="PZE20410.1"/>
    <property type="molecule type" value="Genomic_DNA"/>
</dbReference>
<name>A0A2W1N9S7_PAEXE</name>
<accession>A0A2W1N9S7</accession>
<dbReference type="OrthoDB" id="9779184at2"/>
<reference evidence="2" key="1">
    <citation type="submission" date="2018-06" db="EMBL/GenBank/DDBJ databases">
        <title>Paenibacillus xerothermodurans sp. nov. an extremely dry heat resistant spore forming bacterium isolated from the soil of Cape Canaveral, Florida.</title>
        <authorList>
            <person name="Seuylemezian A."/>
            <person name="Kaur N."/>
            <person name="Patil P."/>
            <person name="Patil P."/>
            <person name="Mayilraj S."/>
            <person name="Vaishampayan P."/>
        </authorList>
    </citation>
    <scope>NUCLEOTIDE SEQUENCE [LARGE SCALE GENOMIC DNA]</scope>
    <source>
        <strain evidence="2">ATCC 27380</strain>
    </source>
</reference>
<evidence type="ECO:0000313" key="2">
    <source>
        <dbReference type="EMBL" id="PZE20410.1"/>
    </source>
</evidence>
<comment type="caution">
    <text evidence="2">The sequence shown here is derived from an EMBL/GenBank/DDBJ whole genome shotgun (WGS) entry which is preliminary data.</text>
</comment>
<proteinExistence type="predicted"/>
<evidence type="ECO:0000313" key="3">
    <source>
        <dbReference type="Proteomes" id="UP000214746"/>
    </source>
</evidence>
<evidence type="ECO:0000259" key="1">
    <source>
        <dbReference type="Pfam" id="PF01261"/>
    </source>
</evidence>
<organism evidence="2 3">
    <name type="scientific">Paenibacillus xerothermodurans</name>
    <dbReference type="NCBI Taxonomy" id="1977292"/>
    <lineage>
        <taxon>Bacteria</taxon>
        <taxon>Bacillati</taxon>
        <taxon>Bacillota</taxon>
        <taxon>Bacilli</taxon>
        <taxon>Bacillales</taxon>
        <taxon>Paenibacillaceae</taxon>
        <taxon>Paenibacillus</taxon>
    </lineage>
</organism>
<sequence>MPVADGCCRHGALAVGTAGHSLLGEMGQFVRAHGIRAAVEPHPGFVVCNSETALKLCEVAGGSAGVNFDPSHLFWQGSDPVACILPLNKRYMIRPCGA</sequence>
<protein>
    <recommendedName>
        <fullName evidence="1">Xylose isomerase-like TIM barrel domain-containing protein</fullName>
    </recommendedName>
</protein>
<dbReference type="SUPFAM" id="SSF51658">
    <property type="entry name" value="Xylose isomerase-like"/>
    <property type="match status" value="1"/>
</dbReference>
<dbReference type="Pfam" id="PF01261">
    <property type="entry name" value="AP_endonuc_2"/>
    <property type="match status" value="1"/>
</dbReference>
<dbReference type="AlphaFoldDB" id="A0A2W1N9S7"/>
<dbReference type="InterPro" id="IPR036237">
    <property type="entry name" value="Xyl_isomerase-like_sf"/>
</dbReference>
<dbReference type="Proteomes" id="UP000214746">
    <property type="component" value="Unassembled WGS sequence"/>
</dbReference>
<dbReference type="InterPro" id="IPR013022">
    <property type="entry name" value="Xyl_isomerase-like_TIM-brl"/>
</dbReference>